<organism evidence="2">
    <name type="scientific">Arundo donax</name>
    <name type="common">Giant reed</name>
    <name type="synonym">Donax arundinaceus</name>
    <dbReference type="NCBI Taxonomy" id="35708"/>
    <lineage>
        <taxon>Eukaryota</taxon>
        <taxon>Viridiplantae</taxon>
        <taxon>Streptophyta</taxon>
        <taxon>Embryophyta</taxon>
        <taxon>Tracheophyta</taxon>
        <taxon>Spermatophyta</taxon>
        <taxon>Magnoliopsida</taxon>
        <taxon>Liliopsida</taxon>
        <taxon>Poales</taxon>
        <taxon>Poaceae</taxon>
        <taxon>PACMAD clade</taxon>
        <taxon>Arundinoideae</taxon>
        <taxon>Arundineae</taxon>
        <taxon>Arundo</taxon>
    </lineage>
</organism>
<keyword evidence="1" id="KW-1133">Transmembrane helix</keyword>
<name>A0A0A9A6X6_ARUDO</name>
<reference evidence="2" key="2">
    <citation type="journal article" date="2015" name="Data Brief">
        <title>Shoot transcriptome of the giant reed, Arundo donax.</title>
        <authorList>
            <person name="Barrero R.A."/>
            <person name="Guerrero F.D."/>
            <person name="Moolhuijzen P."/>
            <person name="Goolsby J.A."/>
            <person name="Tidwell J."/>
            <person name="Bellgard S.E."/>
            <person name="Bellgard M.I."/>
        </authorList>
    </citation>
    <scope>NUCLEOTIDE SEQUENCE</scope>
    <source>
        <tissue evidence="2">Shoot tissue taken approximately 20 cm above the soil surface</tissue>
    </source>
</reference>
<accession>A0A0A9A6X6</accession>
<feature type="transmembrane region" description="Helical" evidence="1">
    <location>
        <begin position="39"/>
        <end position="55"/>
    </location>
</feature>
<sequence>MTSQLCKKIHYNSLPLTKLEEGEHEVGCSSCKKRRMKSCVTTAQTCIIMIFYYLMSVTAQFGTTQPGCGVVLNSGTKRCLLFCLGAQA</sequence>
<proteinExistence type="predicted"/>
<evidence type="ECO:0000256" key="1">
    <source>
        <dbReference type="SAM" id="Phobius"/>
    </source>
</evidence>
<evidence type="ECO:0000313" key="2">
    <source>
        <dbReference type="EMBL" id="JAD44745.1"/>
    </source>
</evidence>
<protein>
    <submittedName>
        <fullName evidence="2">Uncharacterized protein</fullName>
    </submittedName>
</protein>
<dbReference type="EMBL" id="GBRH01253150">
    <property type="protein sequence ID" value="JAD44745.1"/>
    <property type="molecule type" value="Transcribed_RNA"/>
</dbReference>
<keyword evidence="1" id="KW-0812">Transmembrane</keyword>
<reference evidence="2" key="1">
    <citation type="submission" date="2014-09" db="EMBL/GenBank/DDBJ databases">
        <authorList>
            <person name="Magalhaes I.L.F."/>
            <person name="Oliveira U."/>
            <person name="Santos F.R."/>
            <person name="Vidigal T.H.D.A."/>
            <person name="Brescovit A.D."/>
            <person name="Santos A.J."/>
        </authorList>
    </citation>
    <scope>NUCLEOTIDE SEQUENCE</scope>
    <source>
        <tissue evidence="2">Shoot tissue taken approximately 20 cm above the soil surface</tissue>
    </source>
</reference>
<dbReference type="AlphaFoldDB" id="A0A0A9A6X6"/>
<keyword evidence="1" id="KW-0472">Membrane</keyword>